<evidence type="ECO:0000256" key="2">
    <source>
        <dbReference type="SAM" id="SignalP"/>
    </source>
</evidence>
<evidence type="ECO:0000313" key="3">
    <source>
        <dbReference type="EMBL" id="JAB72326.1"/>
    </source>
</evidence>
<keyword evidence="2" id="KW-0732">Signal</keyword>
<accession>V5IDD2</accession>
<reference evidence="3" key="1">
    <citation type="journal article" date="2015" name="Sci. Rep.">
        <title>Tissue- and time-dependent transcription in Ixodes ricinus salivary glands and midguts when blood feeding on the vertebrate host.</title>
        <authorList>
            <person name="Kotsyfakis M."/>
            <person name="Schwarz A."/>
            <person name="Erhart J."/>
            <person name="Ribeiro J.M."/>
        </authorList>
    </citation>
    <scope>NUCLEOTIDE SEQUENCE</scope>
    <source>
        <tissue evidence="3">Salivary gland and midgut</tissue>
    </source>
</reference>
<protein>
    <submittedName>
        <fullName evidence="3">Putative secreted protein</fullName>
    </submittedName>
</protein>
<name>V5IDD2_IXORI</name>
<feature type="compositionally biased region" description="Polar residues" evidence="1">
    <location>
        <begin position="58"/>
        <end position="70"/>
    </location>
</feature>
<organism evidence="3">
    <name type="scientific">Ixodes ricinus</name>
    <name type="common">Common tick</name>
    <name type="synonym">Acarus ricinus</name>
    <dbReference type="NCBI Taxonomy" id="34613"/>
    <lineage>
        <taxon>Eukaryota</taxon>
        <taxon>Metazoa</taxon>
        <taxon>Ecdysozoa</taxon>
        <taxon>Arthropoda</taxon>
        <taxon>Chelicerata</taxon>
        <taxon>Arachnida</taxon>
        <taxon>Acari</taxon>
        <taxon>Parasitiformes</taxon>
        <taxon>Ixodida</taxon>
        <taxon>Ixodoidea</taxon>
        <taxon>Ixodidae</taxon>
        <taxon>Ixodinae</taxon>
        <taxon>Ixodes</taxon>
    </lineage>
</organism>
<feature type="region of interest" description="Disordered" evidence="1">
    <location>
        <begin position="36"/>
        <end position="86"/>
    </location>
</feature>
<feature type="compositionally biased region" description="Low complexity" evidence="1">
    <location>
        <begin position="71"/>
        <end position="86"/>
    </location>
</feature>
<evidence type="ECO:0000256" key="1">
    <source>
        <dbReference type="SAM" id="MobiDB-lite"/>
    </source>
</evidence>
<dbReference type="EMBL" id="GANP01012142">
    <property type="protein sequence ID" value="JAB72326.1"/>
    <property type="molecule type" value="mRNA"/>
</dbReference>
<dbReference type="AlphaFoldDB" id="V5IDD2"/>
<feature type="chain" id="PRO_5004736940" evidence="2">
    <location>
        <begin position="25"/>
        <end position="86"/>
    </location>
</feature>
<feature type="signal peptide" evidence="2">
    <location>
        <begin position="1"/>
        <end position="24"/>
    </location>
</feature>
<proteinExistence type="evidence at transcript level"/>
<sequence length="86" mass="8302">MVGTRRLLLVATMAYVLLLTQVLAGSADVDSAIQRASSGDGKVGGVEPTGTSGKPVASNGTVPVPTTQSLAAGNGSNGTGAATVCT</sequence>